<keyword evidence="13" id="KW-1185">Reference proteome</keyword>
<feature type="transmembrane region" description="Helical" evidence="10">
    <location>
        <begin position="62"/>
        <end position="85"/>
    </location>
</feature>
<dbReference type="InterPro" id="IPR001626">
    <property type="entry name" value="ABC_TroCD"/>
</dbReference>
<comment type="similarity">
    <text evidence="2 8">Belongs to the ABC-3 integral membrane protein family.</text>
</comment>
<feature type="transmembrane region" description="Helical" evidence="10">
    <location>
        <begin position="35"/>
        <end position="55"/>
    </location>
</feature>
<evidence type="ECO:0000256" key="3">
    <source>
        <dbReference type="ARBA" id="ARBA00022448"/>
    </source>
</evidence>
<keyword evidence="4" id="KW-1003">Cell membrane</keyword>
<feature type="transmembrane region" description="Helical" evidence="10">
    <location>
        <begin position="138"/>
        <end position="156"/>
    </location>
</feature>
<evidence type="ECO:0000256" key="5">
    <source>
        <dbReference type="ARBA" id="ARBA00022692"/>
    </source>
</evidence>
<evidence type="ECO:0000256" key="4">
    <source>
        <dbReference type="ARBA" id="ARBA00022475"/>
    </source>
</evidence>
<dbReference type="Gene3D" id="1.10.10.10">
    <property type="entry name" value="Winged helix-like DNA-binding domain superfamily/Winged helix DNA-binding domain"/>
    <property type="match status" value="1"/>
</dbReference>
<feature type="transmembrane region" description="Helical" evidence="10">
    <location>
        <begin position="221"/>
        <end position="244"/>
    </location>
</feature>
<feature type="transmembrane region" description="Helical" evidence="10">
    <location>
        <begin position="176"/>
        <end position="209"/>
    </location>
</feature>
<evidence type="ECO:0000256" key="9">
    <source>
        <dbReference type="SAM" id="MobiDB-lite"/>
    </source>
</evidence>
<dbReference type="Gene3D" id="1.10.3470.10">
    <property type="entry name" value="ABC transporter involved in vitamin B12 uptake, BtuC"/>
    <property type="match status" value="1"/>
</dbReference>
<dbReference type="SUPFAM" id="SSF81345">
    <property type="entry name" value="ABC transporter involved in vitamin B12 uptake, BtuC"/>
    <property type="match status" value="1"/>
</dbReference>
<dbReference type="CDD" id="cd06550">
    <property type="entry name" value="TM_ABC_iron-siderophores_like"/>
    <property type="match status" value="1"/>
</dbReference>
<reference evidence="12 13" key="1">
    <citation type="submission" date="2019-02" db="EMBL/GenBank/DDBJ databases">
        <title>Deep-cultivation of Planctomycetes and their phenomic and genomic characterization uncovers novel biology.</title>
        <authorList>
            <person name="Wiegand S."/>
            <person name="Jogler M."/>
            <person name="Boedeker C."/>
            <person name="Pinto D."/>
            <person name="Vollmers J."/>
            <person name="Rivas-Marin E."/>
            <person name="Kohn T."/>
            <person name="Peeters S.H."/>
            <person name="Heuer A."/>
            <person name="Rast P."/>
            <person name="Oberbeckmann S."/>
            <person name="Bunk B."/>
            <person name="Jeske O."/>
            <person name="Meyerdierks A."/>
            <person name="Storesund J.E."/>
            <person name="Kallscheuer N."/>
            <person name="Luecker S."/>
            <person name="Lage O.M."/>
            <person name="Pohl T."/>
            <person name="Merkel B.J."/>
            <person name="Hornburger P."/>
            <person name="Mueller R.-W."/>
            <person name="Bruemmer F."/>
            <person name="Labrenz M."/>
            <person name="Spormann A.M."/>
            <person name="Op Den Camp H."/>
            <person name="Overmann J."/>
            <person name="Amann R."/>
            <person name="Jetten M.S.M."/>
            <person name="Mascher T."/>
            <person name="Medema M.H."/>
            <person name="Devos D.P."/>
            <person name="Kaster A.-K."/>
            <person name="Ovreas L."/>
            <person name="Rohde M."/>
            <person name="Galperin M.Y."/>
            <person name="Jogler C."/>
        </authorList>
    </citation>
    <scope>NUCLEOTIDE SEQUENCE [LARGE SCALE GENOMIC DNA]</scope>
    <source>
        <strain evidence="12 13">KOR34</strain>
    </source>
</reference>
<keyword evidence="7 10" id="KW-0472">Membrane</keyword>
<sequence length="442" mass="46021">MILASFVLKITLGAALLGAAAGVVGGLAVLRKRSLMGDVLAHAALPGICLAYLLFDTRSLPVLSLGALATGVLAAAAIALVTRWTRTREDAAMGLALSTFFGGGVVLLTVIQRLARGNQAGLSSYLFGEIAALRSQDVTLIAAVTCLLLAVVALLHKELKTLCFDPEFAQSQGWPVLALDIGMMAAVAVVTVVGLPVCGVVLMAAMLIMPCVAARYWSHRLGVVLIASGAIGALAAAGGVLAAAPGGLGDTALGGLTQGMPPGPLIVVTGGLVFLASALFAPELGMLSRARRTLAMRVHMAQDHLLRLMYEAGESALPTTTPIAINSVLARMSASPLTKHLARLRSTWMGLIDRVGAGEYELSTEGLAAAARITRTHRLWEQFLVEHADIAADHVHRSADDIEHVLPAELVDELERELQQEGRLPRSAAGLPASPHEIASPD</sequence>
<dbReference type="InterPro" id="IPR036421">
    <property type="entry name" value="Fe_dep_repressor_sf"/>
</dbReference>
<dbReference type="InterPro" id="IPR037294">
    <property type="entry name" value="ABC_BtuC-like"/>
</dbReference>
<keyword evidence="3 8" id="KW-0813">Transport</keyword>
<dbReference type="Pfam" id="PF02742">
    <property type="entry name" value="Fe_dep_repr_C"/>
    <property type="match status" value="1"/>
</dbReference>
<feature type="region of interest" description="Disordered" evidence="9">
    <location>
        <begin position="416"/>
        <end position="442"/>
    </location>
</feature>
<evidence type="ECO:0000256" key="6">
    <source>
        <dbReference type="ARBA" id="ARBA00022989"/>
    </source>
</evidence>
<dbReference type="SMART" id="SM00529">
    <property type="entry name" value="HTH_DTXR"/>
    <property type="match status" value="1"/>
</dbReference>
<gene>
    <name evidence="12" type="primary">mntB_2</name>
    <name evidence="12" type="ORF">KOR34_04120</name>
</gene>
<dbReference type="PANTHER" id="PTHR30477:SF3">
    <property type="entry name" value="METAL TRANSPORT SYSTEM MEMBRANE PROTEIN CT_069-RELATED"/>
    <property type="match status" value="1"/>
</dbReference>
<evidence type="ECO:0000313" key="13">
    <source>
        <dbReference type="Proteomes" id="UP000316714"/>
    </source>
</evidence>
<dbReference type="EMBL" id="SIHJ01000001">
    <property type="protein sequence ID" value="TWT35519.1"/>
    <property type="molecule type" value="Genomic_DNA"/>
</dbReference>
<dbReference type="GO" id="GO:0046914">
    <property type="term" value="F:transition metal ion binding"/>
    <property type="evidence" value="ECO:0007669"/>
    <property type="project" value="InterPro"/>
</dbReference>
<evidence type="ECO:0000256" key="10">
    <source>
        <dbReference type="SAM" id="Phobius"/>
    </source>
</evidence>
<dbReference type="InterPro" id="IPR001367">
    <property type="entry name" value="Fe_dep_repressor"/>
</dbReference>
<dbReference type="RefSeq" id="WP_146561760.1">
    <property type="nucleotide sequence ID" value="NZ_SIHJ01000001.1"/>
</dbReference>
<dbReference type="GO" id="GO:0010043">
    <property type="term" value="P:response to zinc ion"/>
    <property type="evidence" value="ECO:0007669"/>
    <property type="project" value="TreeGrafter"/>
</dbReference>
<feature type="transmembrane region" description="Helical" evidence="10">
    <location>
        <begin position="91"/>
        <end position="111"/>
    </location>
</feature>
<dbReference type="Pfam" id="PF00950">
    <property type="entry name" value="ABC-3"/>
    <property type="match status" value="1"/>
</dbReference>
<dbReference type="SUPFAM" id="SSF47979">
    <property type="entry name" value="Iron-dependent repressor protein, dimerization domain"/>
    <property type="match status" value="1"/>
</dbReference>
<comment type="caution">
    <text evidence="12">The sequence shown here is derived from an EMBL/GenBank/DDBJ whole genome shotgun (WGS) entry which is preliminary data.</text>
</comment>
<dbReference type="GO" id="GO:0003700">
    <property type="term" value="F:DNA-binding transcription factor activity"/>
    <property type="evidence" value="ECO:0007669"/>
    <property type="project" value="InterPro"/>
</dbReference>
<dbReference type="InterPro" id="IPR022689">
    <property type="entry name" value="Iron_dep_repressor"/>
</dbReference>
<proteinExistence type="inferred from homology"/>
<comment type="subcellular location">
    <subcellularLocation>
        <location evidence="1 8">Cell membrane</location>
        <topology evidence="1 8">Multi-pass membrane protein</topology>
    </subcellularLocation>
</comment>
<dbReference type="GO" id="GO:0055085">
    <property type="term" value="P:transmembrane transport"/>
    <property type="evidence" value="ECO:0007669"/>
    <property type="project" value="InterPro"/>
</dbReference>
<keyword evidence="6 10" id="KW-1133">Transmembrane helix</keyword>
<dbReference type="InterPro" id="IPR036388">
    <property type="entry name" value="WH-like_DNA-bd_sf"/>
</dbReference>
<evidence type="ECO:0000256" key="7">
    <source>
        <dbReference type="ARBA" id="ARBA00023136"/>
    </source>
</evidence>
<keyword evidence="5 8" id="KW-0812">Transmembrane</keyword>
<evidence type="ECO:0000256" key="8">
    <source>
        <dbReference type="RuleBase" id="RU003943"/>
    </source>
</evidence>
<organism evidence="12 13">
    <name type="scientific">Posidoniimonas corsicana</name>
    <dbReference type="NCBI Taxonomy" id="1938618"/>
    <lineage>
        <taxon>Bacteria</taxon>
        <taxon>Pseudomonadati</taxon>
        <taxon>Planctomycetota</taxon>
        <taxon>Planctomycetia</taxon>
        <taxon>Pirellulales</taxon>
        <taxon>Lacipirellulaceae</taxon>
        <taxon>Posidoniimonas</taxon>
    </lineage>
</organism>
<name>A0A5C5VCG2_9BACT</name>
<accession>A0A5C5VCG2</accession>
<dbReference type="Proteomes" id="UP000316714">
    <property type="component" value="Unassembled WGS sequence"/>
</dbReference>
<evidence type="ECO:0000259" key="11">
    <source>
        <dbReference type="Pfam" id="PF02742"/>
    </source>
</evidence>
<dbReference type="GO" id="GO:0046983">
    <property type="term" value="F:protein dimerization activity"/>
    <property type="evidence" value="ECO:0007669"/>
    <property type="project" value="InterPro"/>
</dbReference>
<feature type="transmembrane region" description="Helical" evidence="10">
    <location>
        <begin position="264"/>
        <end position="287"/>
    </location>
</feature>
<dbReference type="OrthoDB" id="9788905at2"/>
<evidence type="ECO:0000256" key="2">
    <source>
        <dbReference type="ARBA" id="ARBA00008034"/>
    </source>
</evidence>
<dbReference type="PANTHER" id="PTHR30477">
    <property type="entry name" value="ABC-TRANSPORTER METAL-BINDING PROTEIN"/>
    <property type="match status" value="1"/>
</dbReference>
<dbReference type="AlphaFoldDB" id="A0A5C5VCG2"/>
<protein>
    <submittedName>
        <fullName evidence="12">Manganese transport system membrane protein MntB</fullName>
    </submittedName>
</protein>
<feature type="domain" description="Iron dependent repressor metal binding and dimerisation" evidence="11">
    <location>
        <begin position="364"/>
        <end position="419"/>
    </location>
</feature>
<evidence type="ECO:0000313" key="12">
    <source>
        <dbReference type="EMBL" id="TWT35519.1"/>
    </source>
</evidence>
<evidence type="ECO:0000256" key="1">
    <source>
        <dbReference type="ARBA" id="ARBA00004651"/>
    </source>
</evidence>
<dbReference type="GO" id="GO:0043190">
    <property type="term" value="C:ATP-binding cassette (ABC) transporter complex"/>
    <property type="evidence" value="ECO:0007669"/>
    <property type="project" value="InterPro"/>
</dbReference>